<evidence type="ECO:0000256" key="1">
    <source>
        <dbReference type="ARBA" id="ARBA00004672"/>
    </source>
</evidence>
<gene>
    <name evidence="4" type="ORF">GDO78_018008</name>
</gene>
<dbReference type="PANTHER" id="PTHR43599:SF11">
    <property type="entry name" value="BIFUNCTIONAL PHOSPHORIBOSYLAMINOIMIDAZOLE CARBOXYLASE_PHOSPHORIBOSYLAMINOIMIDAZOLE SUCCINOCARBOXAMIDE SYNTHETASE"/>
    <property type="match status" value="1"/>
</dbReference>
<dbReference type="GO" id="GO:0005829">
    <property type="term" value="C:cytosol"/>
    <property type="evidence" value="ECO:0007669"/>
    <property type="project" value="TreeGrafter"/>
</dbReference>
<dbReference type="EMBL" id="WNTK01002859">
    <property type="protein sequence ID" value="KAG9465606.1"/>
    <property type="molecule type" value="Genomic_DNA"/>
</dbReference>
<feature type="domain" description="PurE" evidence="3">
    <location>
        <begin position="67"/>
        <end position="177"/>
    </location>
</feature>
<evidence type="ECO:0000259" key="3">
    <source>
        <dbReference type="SMART" id="SM01001"/>
    </source>
</evidence>
<dbReference type="SMART" id="SM01001">
    <property type="entry name" value="AIRC"/>
    <property type="match status" value="1"/>
</dbReference>
<dbReference type="Gene3D" id="3.40.50.1970">
    <property type="match status" value="1"/>
</dbReference>
<comment type="caution">
    <text evidence="4">The sequence shown here is derived from an EMBL/GenBank/DDBJ whole genome shotgun (WGS) entry which is preliminary data.</text>
</comment>
<evidence type="ECO:0000256" key="2">
    <source>
        <dbReference type="ARBA" id="ARBA00004747"/>
    </source>
</evidence>
<dbReference type="AlphaFoldDB" id="A0A8J6BCY8"/>
<dbReference type="PANTHER" id="PTHR43599">
    <property type="entry name" value="MULTIFUNCTIONAL PROTEIN ADE2"/>
    <property type="match status" value="1"/>
</dbReference>
<dbReference type="OrthoDB" id="9991235at2759"/>
<organism evidence="4 5">
    <name type="scientific">Eleutherodactylus coqui</name>
    <name type="common">Puerto Rican coqui</name>
    <dbReference type="NCBI Taxonomy" id="57060"/>
    <lineage>
        <taxon>Eukaryota</taxon>
        <taxon>Metazoa</taxon>
        <taxon>Chordata</taxon>
        <taxon>Craniata</taxon>
        <taxon>Vertebrata</taxon>
        <taxon>Euteleostomi</taxon>
        <taxon>Amphibia</taxon>
        <taxon>Batrachia</taxon>
        <taxon>Anura</taxon>
        <taxon>Neobatrachia</taxon>
        <taxon>Hyloidea</taxon>
        <taxon>Eleutherodactylidae</taxon>
        <taxon>Eleutherodactylinae</taxon>
        <taxon>Eleutherodactylus</taxon>
        <taxon>Eleutherodactylus</taxon>
    </lineage>
</organism>
<dbReference type="GO" id="GO:0004639">
    <property type="term" value="F:phosphoribosylaminoimidazolesuccinocarboxamide synthase activity"/>
    <property type="evidence" value="ECO:0007669"/>
    <property type="project" value="TreeGrafter"/>
</dbReference>
<protein>
    <recommendedName>
        <fullName evidence="3">PurE domain-containing protein</fullName>
    </recommendedName>
</protein>
<reference evidence="4" key="1">
    <citation type="thesis" date="2020" institute="ProQuest LLC" country="789 East Eisenhower Parkway, Ann Arbor, MI, USA">
        <title>Comparative Genomics and Chromosome Evolution.</title>
        <authorList>
            <person name="Mudd A.B."/>
        </authorList>
    </citation>
    <scope>NUCLEOTIDE SEQUENCE</scope>
    <source>
        <strain evidence="4">HN-11 Male</strain>
        <tissue evidence="4">Kidney and liver</tissue>
    </source>
</reference>
<evidence type="ECO:0000313" key="5">
    <source>
        <dbReference type="Proteomes" id="UP000770717"/>
    </source>
</evidence>
<dbReference type="SUPFAM" id="SSF52255">
    <property type="entry name" value="N5-CAIR mutase (phosphoribosylaminoimidazole carboxylase, PurE)"/>
    <property type="match status" value="1"/>
</dbReference>
<dbReference type="InterPro" id="IPR050089">
    <property type="entry name" value="SAICAR_synthetase"/>
</dbReference>
<keyword evidence="5" id="KW-1185">Reference proteome</keyword>
<evidence type="ECO:0000313" key="4">
    <source>
        <dbReference type="EMBL" id="KAG9465606.1"/>
    </source>
</evidence>
<sequence>MFEILEKACLAADFILLNMKVQFGVNFQSKEIVLADVIKYNCRHQTPLEDQSEKDDKPHLPSCKGEGRVVVVMESLSYLEHCKKIKASCAKYCIPCELRVSSAYTAPGETLDIRSQYEGDGTLTVFITVAGRSNGLASLLSANTAYPVINCPAVTADWSAQDFRSALNTPESMCADIRFIY</sequence>
<dbReference type="Pfam" id="PF00731">
    <property type="entry name" value="AIRC"/>
    <property type="match status" value="1"/>
</dbReference>
<dbReference type="GO" id="GO:0006189">
    <property type="term" value="P:'de novo' IMP biosynthetic process"/>
    <property type="evidence" value="ECO:0007669"/>
    <property type="project" value="UniProtKB-UniPathway"/>
</dbReference>
<comment type="pathway">
    <text evidence="1">Purine metabolism; IMP biosynthesis via de novo pathway; 5-amino-1-(5-phospho-D-ribosyl)imidazole-4-carboxamide from 5-amino-1-(5-phospho-D-ribosyl)imidazole-4-carboxylate: step 1/2.</text>
</comment>
<name>A0A8J6BCY8_ELECQ</name>
<proteinExistence type="predicted"/>
<comment type="pathway">
    <text evidence="2">Purine metabolism; IMP biosynthesis via de novo pathway; 5-amino-1-(5-phospho-D-ribosyl)imidazole-4-carboxylate from 5-amino-1-(5-phospho-D-ribosyl)imidazole (carboxylase route): step 1/1.</text>
</comment>
<dbReference type="UniPathway" id="UPA00074">
    <property type="reaction ID" value="UER00130"/>
</dbReference>
<dbReference type="Gene3D" id="3.30.470.20">
    <property type="entry name" value="ATP-grasp fold, B domain"/>
    <property type="match status" value="1"/>
</dbReference>
<dbReference type="InterPro" id="IPR000031">
    <property type="entry name" value="PurE_dom"/>
</dbReference>
<dbReference type="Proteomes" id="UP000770717">
    <property type="component" value="Unassembled WGS sequence"/>
</dbReference>
<accession>A0A8J6BCY8</accession>